<proteinExistence type="predicted"/>
<dbReference type="InterPro" id="IPR045375">
    <property type="entry name" value="Put_radical_SAM-like_N"/>
</dbReference>
<feature type="domain" description="Putative radical SAM N-terminal" evidence="3">
    <location>
        <begin position="74"/>
        <end position="224"/>
    </location>
</feature>
<dbReference type="RefSeq" id="WP_216521321.1">
    <property type="nucleotide sequence ID" value="NZ_JAHLPM010000017.1"/>
</dbReference>
<accession>A0ABS6E9K3</accession>
<dbReference type="Pfam" id="PF04459">
    <property type="entry name" value="DUF512"/>
    <property type="match status" value="1"/>
</dbReference>
<evidence type="ECO:0000259" key="1">
    <source>
        <dbReference type="Pfam" id="PF04459"/>
    </source>
</evidence>
<organism evidence="4 5">
    <name type="scientific">Tissierella simiarum</name>
    <dbReference type="NCBI Taxonomy" id="2841534"/>
    <lineage>
        <taxon>Bacteria</taxon>
        <taxon>Bacillati</taxon>
        <taxon>Bacillota</taxon>
        <taxon>Tissierellia</taxon>
        <taxon>Tissierellales</taxon>
        <taxon>Tissierellaceae</taxon>
        <taxon>Tissierella</taxon>
    </lineage>
</organism>
<dbReference type="InterPro" id="IPR007549">
    <property type="entry name" value="DUF512"/>
</dbReference>
<sequence>MELKKLTEDKNIIEKVIEGSIAEELEIEPGDILLSINDNKVKDIIDYKYLISDDYVVVAIEKLNGEIWEFEIEKDFDEDLGILFTNPLIDKARSCRNNCMFCFIDQLPPNMRETLYFKDDDSRLSFLQGNFVTLTNMSDEEIDRIINYRLSPINVSVHTTNPDLRVKMLNNKNAGKILNILKRFNEANLQVNCQIVLVPGVNDGIELERTLEDLSKLYPTIESVAVVPVGITKYRENLYKVKPFNKETAEELLDYIDKKQKYFLEALNTRFVFASDEFFALSGRKSPDYEEYEGFPQLENGVGLMKSFEYEIDKELNNIKVPINVNKKYILATGTLAYDFMSNIREKIIKKFVGLDLQVVPIINNFFGHTITVSGLVTGQDLIEQLKSYKDISGVIIPKSMLKRDEDIFLDNLTVEDISKELEVSVIPSEVSGKEIIEILKK</sequence>
<evidence type="ECO:0000313" key="4">
    <source>
        <dbReference type="EMBL" id="MBU5439603.1"/>
    </source>
</evidence>
<evidence type="ECO:0000313" key="5">
    <source>
        <dbReference type="Proteomes" id="UP000749471"/>
    </source>
</evidence>
<dbReference type="InterPro" id="IPR041489">
    <property type="entry name" value="PDZ_6"/>
</dbReference>
<reference evidence="4 5" key="1">
    <citation type="submission" date="2021-06" db="EMBL/GenBank/DDBJ databases">
        <authorList>
            <person name="Sun Q."/>
            <person name="Li D."/>
        </authorList>
    </citation>
    <scope>NUCLEOTIDE SEQUENCE [LARGE SCALE GENOMIC DNA]</scope>
    <source>
        <strain evidence="4 5">MSJ-40</strain>
    </source>
</reference>
<keyword evidence="5" id="KW-1185">Reference proteome</keyword>
<dbReference type="Proteomes" id="UP000749471">
    <property type="component" value="Unassembled WGS sequence"/>
</dbReference>
<feature type="domain" description="PDZ" evidence="2">
    <location>
        <begin position="12"/>
        <end position="52"/>
    </location>
</feature>
<dbReference type="EMBL" id="JAHLPM010000017">
    <property type="protein sequence ID" value="MBU5439603.1"/>
    <property type="molecule type" value="Genomic_DNA"/>
</dbReference>
<dbReference type="Pfam" id="PF19238">
    <property type="entry name" value="Radical_SAM_2"/>
    <property type="match status" value="1"/>
</dbReference>
<protein>
    <submittedName>
        <fullName evidence="4">DUF512 domain-containing protein</fullName>
    </submittedName>
</protein>
<name>A0ABS6E9K3_9FIRM</name>
<evidence type="ECO:0000259" key="2">
    <source>
        <dbReference type="Pfam" id="PF17820"/>
    </source>
</evidence>
<comment type="caution">
    <text evidence="4">The sequence shown here is derived from an EMBL/GenBank/DDBJ whole genome shotgun (WGS) entry which is preliminary data.</text>
</comment>
<evidence type="ECO:0000259" key="3">
    <source>
        <dbReference type="Pfam" id="PF19238"/>
    </source>
</evidence>
<feature type="domain" description="DUF512" evidence="1">
    <location>
        <begin position="227"/>
        <end position="429"/>
    </location>
</feature>
<gene>
    <name evidence="4" type="ORF">KQI42_16435</name>
</gene>
<dbReference type="Pfam" id="PF17820">
    <property type="entry name" value="PDZ_6"/>
    <property type="match status" value="1"/>
</dbReference>